<feature type="domain" description="ABC transmembrane type-1" evidence="9">
    <location>
        <begin position="203"/>
        <end position="417"/>
    </location>
</feature>
<comment type="similarity">
    <text evidence="7">Belongs to the binding-protein-dependent transport system permease family.</text>
</comment>
<dbReference type="AlphaFoldDB" id="A0A918I1X5"/>
<gene>
    <name evidence="10" type="ORF">GCM10010274_42590</name>
</gene>
<dbReference type="GO" id="GO:0005886">
    <property type="term" value="C:plasma membrane"/>
    <property type="evidence" value="ECO:0007669"/>
    <property type="project" value="UniProtKB-SubCell"/>
</dbReference>
<evidence type="ECO:0000256" key="6">
    <source>
        <dbReference type="ARBA" id="ARBA00023136"/>
    </source>
</evidence>
<feature type="region of interest" description="Disordered" evidence="8">
    <location>
        <begin position="1"/>
        <end position="122"/>
    </location>
</feature>
<evidence type="ECO:0000256" key="8">
    <source>
        <dbReference type="SAM" id="MobiDB-lite"/>
    </source>
</evidence>
<keyword evidence="11" id="KW-1185">Reference proteome</keyword>
<comment type="caution">
    <text evidence="10">The sequence shown here is derived from an EMBL/GenBank/DDBJ whole genome shotgun (WGS) entry which is preliminary data.</text>
</comment>
<keyword evidence="5 7" id="KW-1133">Transmembrane helix</keyword>
<evidence type="ECO:0000256" key="4">
    <source>
        <dbReference type="ARBA" id="ARBA00022692"/>
    </source>
</evidence>
<keyword evidence="2 7" id="KW-0813">Transport</keyword>
<feature type="transmembrane region" description="Helical" evidence="7">
    <location>
        <begin position="343"/>
        <end position="364"/>
    </location>
</feature>
<protein>
    <recommendedName>
        <fullName evidence="9">ABC transmembrane type-1 domain-containing protein</fullName>
    </recommendedName>
</protein>
<dbReference type="GO" id="GO:0055085">
    <property type="term" value="P:transmembrane transport"/>
    <property type="evidence" value="ECO:0007669"/>
    <property type="project" value="InterPro"/>
</dbReference>
<feature type="compositionally biased region" description="Gly residues" evidence="8">
    <location>
        <begin position="23"/>
        <end position="33"/>
    </location>
</feature>
<dbReference type="Proteomes" id="UP000636661">
    <property type="component" value="Unassembled WGS sequence"/>
</dbReference>
<reference evidence="10" key="2">
    <citation type="submission" date="2020-09" db="EMBL/GenBank/DDBJ databases">
        <authorList>
            <person name="Sun Q."/>
            <person name="Ohkuma M."/>
        </authorList>
    </citation>
    <scope>NUCLEOTIDE SEQUENCE</scope>
    <source>
        <strain evidence="10">JCM 4391</strain>
    </source>
</reference>
<dbReference type="EMBL" id="BMTP01000011">
    <property type="protein sequence ID" value="GGU49502.1"/>
    <property type="molecule type" value="Genomic_DNA"/>
</dbReference>
<feature type="compositionally biased region" description="Low complexity" evidence="8">
    <location>
        <begin position="84"/>
        <end position="98"/>
    </location>
</feature>
<dbReference type="CDD" id="cd06261">
    <property type="entry name" value="TM_PBP2"/>
    <property type="match status" value="1"/>
</dbReference>
<accession>A0A918I1X5</accession>
<evidence type="ECO:0000256" key="1">
    <source>
        <dbReference type="ARBA" id="ARBA00004651"/>
    </source>
</evidence>
<proteinExistence type="inferred from homology"/>
<evidence type="ECO:0000256" key="3">
    <source>
        <dbReference type="ARBA" id="ARBA00022475"/>
    </source>
</evidence>
<evidence type="ECO:0000259" key="9">
    <source>
        <dbReference type="PROSITE" id="PS50928"/>
    </source>
</evidence>
<dbReference type="SUPFAM" id="SSF161098">
    <property type="entry name" value="MetI-like"/>
    <property type="match status" value="1"/>
</dbReference>
<feature type="transmembrane region" description="Helical" evidence="7">
    <location>
        <begin position="396"/>
        <end position="417"/>
    </location>
</feature>
<evidence type="ECO:0000256" key="7">
    <source>
        <dbReference type="RuleBase" id="RU363032"/>
    </source>
</evidence>
<dbReference type="Gene3D" id="1.10.3720.10">
    <property type="entry name" value="MetI-like"/>
    <property type="match status" value="1"/>
</dbReference>
<feature type="compositionally biased region" description="Pro residues" evidence="8">
    <location>
        <begin position="99"/>
        <end position="111"/>
    </location>
</feature>
<feature type="transmembrane region" description="Helical" evidence="7">
    <location>
        <begin position="207"/>
        <end position="232"/>
    </location>
</feature>
<organism evidence="10 11">
    <name type="scientific">Streptomyces lavendofoliae</name>
    <dbReference type="NCBI Taxonomy" id="67314"/>
    <lineage>
        <taxon>Bacteria</taxon>
        <taxon>Bacillati</taxon>
        <taxon>Actinomycetota</taxon>
        <taxon>Actinomycetes</taxon>
        <taxon>Kitasatosporales</taxon>
        <taxon>Streptomycetaceae</taxon>
        <taxon>Streptomyces</taxon>
    </lineage>
</organism>
<evidence type="ECO:0000256" key="2">
    <source>
        <dbReference type="ARBA" id="ARBA00022448"/>
    </source>
</evidence>
<comment type="subcellular location">
    <subcellularLocation>
        <location evidence="1 7">Cell membrane</location>
        <topology evidence="1 7">Multi-pass membrane protein</topology>
    </subcellularLocation>
</comment>
<dbReference type="PANTHER" id="PTHR43227:SF11">
    <property type="entry name" value="BLL4140 PROTEIN"/>
    <property type="match status" value="1"/>
</dbReference>
<evidence type="ECO:0000313" key="11">
    <source>
        <dbReference type="Proteomes" id="UP000636661"/>
    </source>
</evidence>
<sequence length="432" mass="45306">MSQSRVAGHEPAADDSATPAGGTAAGGTAGGEGAAVATEGAAGSEGAAAGAEGASVAGTGTAAEAESATAATAAAGDGRDLRDGAPAAADRSRAVAPPGAHPAPGARPAPGPAGRRDARSTAAAGSGWRIRLRRDRTLILMTLPAVLLVLVFNYVPLLGNVVAFQDYDPYLGDNAWQAVAQSPWVGIEHFGRMVEDRLFWQALRNTLAIFLVQLTLFFPVPILLALLINSFVRPRVRAVAQAVLYLPHFFSWVLVVTVFQQMFGGAGMLAQTLREHGHEGIDLMTNPGLFKFLVTFEMVWKDAGWGVIVFLAALSAVSPDLYEAAAMDGAGRWRRMWHVTLPALRPVVALLLVLQVGNALTVGFEQILLQRTAVGSTAAEVLDTYVWNVGIQFGDFSYAAAVGIVKGIFGLCLVLAANKVAHLMGEQGVYKR</sequence>
<evidence type="ECO:0000313" key="10">
    <source>
        <dbReference type="EMBL" id="GGU49502.1"/>
    </source>
</evidence>
<feature type="transmembrane region" description="Helical" evidence="7">
    <location>
        <begin position="303"/>
        <end position="322"/>
    </location>
</feature>
<keyword evidence="6 7" id="KW-0472">Membrane</keyword>
<evidence type="ECO:0000256" key="5">
    <source>
        <dbReference type="ARBA" id="ARBA00022989"/>
    </source>
</evidence>
<dbReference type="InterPro" id="IPR035906">
    <property type="entry name" value="MetI-like_sf"/>
</dbReference>
<dbReference type="PANTHER" id="PTHR43227">
    <property type="entry name" value="BLL4140 PROTEIN"/>
    <property type="match status" value="1"/>
</dbReference>
<keyword evidence="4 7" id="KW-0812">Transmembrane</keyword>
<dbReference type="InterPro" id="IPR000515">
    <property type="entry name" value="MetI-like"/>
</dbReference>
<feature type="transmembrane region" description="Helical" evidence="7">
    <location>
        <begin position="244"/>
        <end position="263"/>
    </location>
</feature>
<keyword evidence="3" id="KW-1003">Cell membrane</keyword>
<dbReference type="InterPro" id="IPR050809">
    <property type="entry name" value="UgpAE/MalFG_permease"/>
</dbReference>
<dbReference type="Pfam" id="PF00528">
    <property type="entry name" value="BPD_transp_1"/>
    <property type="match status" value="1"/>
</dbReference>
<reference evidence="10" key="1">
    <citation type="journal article" date="2014" name="Int. J. Syst. Evol. Microbiol.">
        <title>Complete genome sequence of Corynebacterium casei LMG S-19264T (=DSM 44701T), isolated from a smear-ripened cheese.</title>
        <authorList>
            <consortium name="US DOE Joint Genome Institute (JGI-PGF)"/>
            <person name="Walter F."/>
            <person name="Albersmeier A."/>
            <person name="Kalinowski J."/>
            <person name="Ruckert C."/>
        </authorList>
    </citation>
    <scope>NUCLEOTIDE SEQUENCE</scope>
    <source>
        <strain evidence="10">JCM 4391</strain>
    </source>
</reference>
<dbReference type="PROSITE" id="PS50928">
    <property type="entry name" value="ABC_TM1"/>
    <property type="match status" value="1"/>
</dbReference>
<name>A0A918I1X5_9ACTN</name>
<feature type="compositionally biased region" description="Low complexity" evidence="8">
    <location>
        <begin position="34"/>
        <end position="76"/>
    </location>
</feature>
<feature type="transmembrane region" description="Helical" evidence="7">
    <location>
        <begin position="138"/>
        <end position="157"/>
    </location>
</feature>